<dbReference type="InterPro" id="IPR011969">
    <property type="entry name" value="Clan_AA_Asp_peptidase_C"/>
</dbReference>
<dbReference type="CDD" id="cd05483">
    <property type="entry name" value="retropepsin_like_bacteria"/>
    <property type="match status" value="1"/>
</dbReference>
<keyword evidence="3" id="KW-1185">Reference proteome</keyword>
<dbReference type="Gene3D" id="2.40.70.10">
    <property type="entry name" value="Acid Proteases"/>
    <property type="match status" value="1"/>
</dbReference>
<protein>
    <submittedName>
        <fullName evidence="2">Aspartyl protease family protein</fullName>
    </submittedName>
</protein>
<dbReference type="GO" id="GO:0006508">
    <property type="term" value="P:proteolysis"/>
    <property type="evidence" value="ECO:0007669"/>
    <property type="project" value="UniProtKB-KW"/>
</dbReference>
<keyword evidence="2" id="KW-0645">Protease</keyword>
<sequence>MDDQDRGVRRTGLGMMLLFWLLVLAMGSWWFQGVLDERRNPNAGLVHMTEGDEPVTLTRNASGHFVATGRINGEPVEFLLDTGATYIAVSNDLAEQLALEAGRTASFQTANGRVDGFITELDRVSLGGLTARQVRGSINPGMEGDRALLGMSFLNRFDIRISGDQMVLSRPEP</sequence>
<dbReference type="STRING" id="48727.SAMN05192555_11151"/>
<dbReference type="Pfam" id="PF13975">
    <property type="entry name" value="gag-asp_proteas"/>
    <property type="match status" value="1"/>
</dbReference>
<dbReference type="NCBIfam" id="TIGR02281">
    <property type="entry name" value="clan_AA_DTGA"/>
    <property type="match status" value="1"/>
</dbReference>
<keyword evidence="2" id="KW-0378">Hydrolase</keyword>
<feature type="transmembrane region" description="Helical" evidence="1">
    <location>
        <begin position="12"/>
        <end position="31"/>
    </location>
</feature>
<dbReference type="SUPFAM" id="SSF50630">
    <property type="entry name" value="Acid proteases"/>
    <property type="match status" value="1"/>
</dbReference>
<accession>A0A1G9RV52</accession>
<dbReference type="Proteomes" id="UP000199107">
    <property type="component" value="Unassembled WGS sequence"/>
</dbReference>
<dbReference type="OrthoDB" id="185963at2"/>
<dbReference type="RefSeq" id="WP_089659213.1">
    <property type="nucleotide sequence ID" value="NZ_FNGH01000011.1"/>
</dbReference>
<proteinExistence type="predicted"/>
<gene>
    <name evidence="2" type="ORF">SAMN05192555_11151</name>
</gene>
<evidence type="ECO:0000313" key="2">
    <source>
        <dbReference type="EMBL" id="SDM27168.1"/>
    </source>
</evidence>
<name>A0A1G9RV52_9GAMM</name>
<organism evidence="2 3">
    <name type="scientific">Franzmannia pantelleriensis</name>
    <dbReference type="NCBI Taxonomy" id="48727"/>
    <lineage>
        <taxon>Bacteria</taxon>
        <taxon>Pseudomonadati</taxon>
        <taxon>Pseudomonadota</taxon>
        <taxon>Gammaproteobacteria</taxon>
        <taxon>Oceanospirillales</taxon>
        <taxon>Halomonadaceae</taxon>
        <taxon>Franzmannia</taxon>
    </lineage>
</organism>
<keyword evidence="1" id="KW-1133">Transmembrane helix</keyword>
<keyword evidence="1" id="KW-0472">Membrane</keyword>
<evidence type="ECO:0000256" key="1">
    <source>
        <dbReference type="SAM" id="Phobius"/>
    </source>
</evidence>
<dbReference type="InterPro" id="IPR021109">
    <property type="entry name" value="Peptidase_aspartic_dom_sf"/>
</dbReference>
<reference evidence="3" key="1">
    <citation type="submission" date="2016-10" db="EMBL/GenBank/DDBJ databases">
        <authorList>
            <person name="Varghese N."/>
            <person name="Submissions S."/>
        </authorList>
    </citation>
    <scope>NUCLEOTIDE SEQUENCE [LARGE SCALE GENOMIC DNA]</scope>
    <source>
        <strain evidence="3">AAP</strain>
    </source>
</reference>
<dbReference type="GO" id="GO:0004190">
    <property type="term" value="F:aspartic-type endopeptidase activity"/>
    <property type="evidence" value="ECO:0007669"/>
    <property type="project" value="InterPro"/>
</dbReference>
<dbReference type="EMBL" id="FNGH01000011">
    <property type="protein sequence ID" value="SDM27168.1"/>
    <property type="molecule type" value="Genomic_DNA"/>
</dbReference>
<dbReference type="PROSITE" id="PS00141">
    <property type="entry name" value="ASP_PROTEASE"/>
    <property type="match status" value="1"/>
</dbReference>
<keyword evidence="1" id="KW-0812">Transmembrane</keyword>
<dbReference type="AlphaFoldDB" id="A0A1G9RV52"/>
<dbReference type="InterPro" id="IPR001969">
    <property type="entry name" value="Aspartic_peptidase_AS"/>
</dbReference>
<dbReference type="InterPro" id="IPR034122">
    <property type="entry name" value="Retropepsin-like_bacterial"/>
</dbReference>
<evidence type="ECO:0000313" key="3">
    <source>
        <dbReference type="Proteomes" id="UP000199107"/>
    </source>
</evidence>